<dbReference type="InterPro" id="IPR011748">
    <property type="entry name" value="Unchr_phage_tail-like"/>
</dbReference>
<organism evidence="1 2">
    <name type="scientific">Terriglobus albidus</name>
    <dbReference type="NCBI Taxonomy" id="1592106"/>
    <lineage>
        <taxon>Bacteria</taxon>
        <taxon>Pseudomonadati</taxon>
        <taxon>Acidobacteriota</taxon>
        <taxon>Terriglobia</taxon>
        <taxon>Terriglobales</taxon>
        <taxon>Acidobacteriaceae</taxon>
        <taxon>Terriglobus</taxon>
    </lineage>
</organism>
<dbReference type="KEGG" id="talb:FTW19_17695"/>
<accession>A0A5B9EBV7</accession>
<proteinExistence type="predicted"/>
<protein>
    <recommendedName>
        <fullName evidence="3">Phage tail protein</fullName>
    </recommendedName>
</protein>
<dbReference type="InterPro" id="IPR006521">
    <property type="entry name" value="Tail_protein_I"/>
</dbReference>
<dbReference type="AlphaFoldDB" id="A0A5B9EBV7"/>
<evidence type="ECO:0000313" key="2">
    <source>
        <dbReference type="Proteomes" id="UP000321820"/>
    </source>
</evidence>
<name>A0A5B9EBV7_9BACT</name>
<dbReference type="Proteomes" id="UP000321820">
    <property type="component" value="Chromosome"/>
</dbReference>
<keyword evidence="2" id="KW-1185">Reference proteome</keyword>
<dbReference type="NCBIfam" id="TIGR02242">
    <property type="entry name" value="tail_TIGR02242"/>
    <property type="match status" value="1"/>
</dbReference>
<dbReference type="OrthoDB" id="370073at2"/>
<reference evidence="1 2" key="1">
    <citation type="submission" date="2019-08" db="EMBL/GenBank/DDBJ databases">
        <title>Complete genome sequence of Terriglobus albidus strain ORNL.</title>
        <authorList>
            <person name="Podar M."/>
        </authorList>
    </citation>
    <scope>NUCLEOTIDE SEQUENCE [LARGE SCALE GENOMIC DNA]</scope>
    <source>
        <strain evidence="1 2">ORNL</strain>
    </source>
</reference>
<evidence type="ECO:0000313" key="1">
    <source>
        <dbReference type="EMBL" id="QEE29658.1"/>
    </source>
</evidence>
<gene>
    <name evidence="1" type="ORF">FTW19_17695</name>
</gene>
<dbReference type="EMBL" id="CP042806">
    <property type="protein sequence ID" value="QEE29658.1"/>
    <property type="molecule type" value="Genomic_DNA"/>
</dbReference>
<dbReference type="Pfam" id="PF09684">
    <property type="entry name" value="Tail_P2_I"/>
    <property type="match status" value="1"/>
</dbReference>
<sequence>MTAQPERFLQNLPEIFHDNAQLNAFLRPLEAMLLGDTAALPTEGPGLREIIQSLPQKIDPHRTPDEFLPWLAGWLAVVLPDHLPSNRARMLIARAGQLFAYRGTRKGLTELLEIVTGGTAIVREPEIVTLTVGRQSVVGVSTYLGRDLPFYFEVTLTLPGKKTAAAETEQLEAGLQSMIDLAKPAHTRYKLEVTFVPETPSADLPKQIGA</sequence>
<evidence type="ECO:0008006" key="3">
    <source>
        <dbReference type="Google" id="ProtNLM"/>
    </source>
</evidence>
<dbReference type="RefSeq" id="WP_147648858.1">
    <property type="nucleotide sequence ID" value="NZ_CP042806.1"/>
</dbReference>